<dbReference type="PANTHER" id="PTHR42820">
    <property type="entry name" value="SHORT-CHAIN DEHYDROGENASE REDUCTASE"/>
    <property type="match status" value="1"/>
</dbReference>
<organism evidence="1">
    <name type="scientific">marine metagenome</name>
    <dbReference type="NCBI Taxonomy" id="408172"/>
    <lineage>
        <taxon>unclassified sequences</taxon>
        <taxon>metagenomes</taxon>
        <taxon>ecological metagenomes</taxon>
    </lineage>
</organism>
<dbReference type="PANTHER" id="PTHR42820:SF1">
    <property type="entry name" value="SHORT-CHAIN DEHYDROGENASE_REDUCTASE FAMILY PROTEIN"/>
    <property type="match status" value="1"/>
</dbReference>
<dbReference type="Pfam" id="PF00106">
    <property type="entry name" value="adh_short"/>
    <property type="match status" value="1"/>
</dbReference>
<protein>
    <recommendedName>
        <fullName evidence="2">Cyclopentanol dehydrogenase</fullName>
    </recommendedName>
</protein>
<dbReference type="EMBL" id="UINC01011597">
    <property type="protein sequence ID" value="SVA51080.1"/>
    <property type="molecule type" value="Genomic_DNA"/>
</dbReference>
<proteinExistence type="predicted"/>
<accession>A0A381WEX7</accession>
<dbReference type="Gene3D" id="3.40.50.720">
    <property type="entry name" value="NAD(P)-binding Rossmann-like Domain"/>
    <property type="match status" value="1"/>
</dbReference>
<sequence length="121" mass="12939">MRLENKVSIVTGGASGMGAAEAALFASEGSNVVVADMRIEDGMEVVDEIRSSGGIATFMELDVTDEERWEVVVADVLNQFGTIDVLINNAGISGSYQPDIMSLEAYDRLMNVNSRGVFLGM</sequence>
<evidence type="ECO:0008006" key="2">
    <source>
        <dbReference type="Google" id="ProtNLM"/>
    </source>
</evidence>
<dbReference type="InterPro" id="IPR002347">
    <property type="entry name" value="SDR_fam"/>
</dbReference>
<dbReference type="SUPFAM" id="SSF51735">
    <property type="entry name" value="NAD(P)-binding Rossmann-fold domains"/>
    <property type="match status" value="1"/>
</dbReference>
<dbReference type="PRINTS" id="PR00081">
    <property type="entry name" value="GDHRDH"/>
</dbReference>
<gene>
    <name evidence="1" type="ORF">METZ01_LOCUS103934</name>
</gene>
<reference evidence="1" key="1">
    <citation type="submission" date="2018-05" db="EMBL/GenBank/DDBJ databases">
        <authorList>
            <person name="Lanie J.A."/>
            <person name="Ng W.-L."/>
            <person name="Kazmierczak K.M."/>
            <person name="Andrzejewski T.M."/>
            <person name="Davidsen T.M."/>
            <person name="Wayne K.J."/>
            <person name="Tettelin H."/>
            <person name="Glass J.I."/>
            <person name="Rusch D."/>
            <person name="Podicherti R."/>
            <person name="Tsui H.-C.T."/>
            <person name="Winkler M.E."/>
        </authorList>
    </citation>
    <scope>NUCLEOTIDE SEQUENCE</scope>
</reference>
<dbReference type="AlphaFoldDB" id="A0A381WEX7"/>
<dbReference type="InterPro" id="IPR036291">
    <property type="entry name" value="NAD(P)-bd_dom_sf"/>
</dbReference>
<feature type="non-terminal residue" evidence="1">
    <location>
        <position position="121"/>
    </location>
</feature>
<evidence type="ECO:0000313" key="1">
    <source>
        <dbReference type="EMBL" id="SVA51080.1"/>
    </source>
</evidence>
<name>A0A381WEX7_9ZZZZ</name>